<accession>A0A068W996</accession>
<evidence type="ECO:0000313" key="1">
    <source>
        <dbReference type="EMBL" id="CDS16213.1"/>
    </source>
</evidence>
<dbReference type="AlphaFoldDB" id="A0A068W996"/>
<name>A0A068W996_ECHGR</name>
<gene>
    <name evidence="1" type="ORF">EgrG_002018200</name>
</gene>
<reference evidence="3" key="3">
    <citation type="submission" date="2020-10" db="UniProtKB">
        <authorList>
            <consortium name="WormBaseParasite"/>
        </authorList>
    </citation>
    <scope>IDENTIFICATION</scope>
</reference>
<dbReference type="Proteomes" id="UP000492820">
    <property type="component" value="Unassembled WGS sequence"/>
</dbReference>
<dbReference type="EMBL" id="LK028576">
    <property type="protein sequence ID" value="CDS16213.1"/>
    <property type="molecule type" value="Genomic_DNA"/>
</dbReference>
<organism evidence="1">
    <name type="scientific">Echinococcus granulosus</name>
    <name type="common">Hydatid tapeworm</name>
    <dbReference type="NCBI Taxonomy" id="6210"/>
    <lineage>
        <taxon>Eukaryota</taxon>
        <taxon>Metazoa</taxon>
        <taxon>Spiralia</taxon>
        <taxon>Lophotrochozoa</taxon>
        <taxon>Platyhelminthes</taxon>
        <taxon>Cestoda</taxon>
        <taxon>Eucestoda</taxon>
        <taxon>Cyclophyllidea</taxon>
        <taxon>Taeniidae</taxon>
        <taxon>Echinococcus</taxon>
        <taxon>Echinococcus granulosus group</taxon>
    </lineage>
</organism>
<dbReference type="WBParaSite" id="EgrG_002018200">
    <property type="protein sequence ID" value="EgrG_002018200"/>
    <property type="gene ID" value="EgrG_002018200"/>
</dbReference>
<reference evidence="1 2" key="1">
    <citation type="journal article" date="2013" name="Nature">
        <title>The genomes of four tapeworm species reveal adaptations to parasitism.</title>
        <authorList>
            <person name="Tsai I.J."/>
            <person name="Zarowiecki M."/>
            <person name="Holroyd N."/>
            <person name="Garciarrubio A."/>
            <person name="Sanchez-Flores A."/>
            <person name="Brooks K.L."/>
            <person name="Tracey A."/>
            <person name="Bobes R.J."/>
            <person name="Fragoso G."/>
            <person name="Sciutto E."/>
            <person name="Aslett M."/>
            <person name="Beasley H."/>
            <person name="Bennett H.M."/>
            <person name="Cai J."/>
            <person name="Camicia F."/>
            <person name="Clark R."/>
            <person name="Cucher M."/>
            <person name="De Silva N."/>
            <person name="Day T.A."/>
            <person name="Deplazes P."/>
            <person name="Estrada K."/>
            <person name="Fernandez C."/>
            <person name="Holland P.W."/>
            <person name="Hou J."/>
            <person name="Hu S."/>
            <person name="Huckvale T."/>
            <person name="Hung S.S."/>
            <person name="Kamenetzky L."/>
            <person name="Keane J.A."/>
            <person name="Kiss F."/>
            <person name="Koziol U."/>
            <person name="Lambert O."/>
            <person name="Liu K."/>
            <person name="Luo X."/>
            <person name="Luo Y."/>
            <person name="Macchiaroli N."/>
            <person name="Nichol S."/>
            <person name="Paps J."/>
            <person name="Parkinson J."/>
            <person name="Pouchkina-Stantcheva N."/>
            <person name="Riddiford N."/>
            <person name="Rosenzvit M."/>
            <person name="Salinas G."/>
            <person name="Wasmuth J.D."/>
            <person name="Zamanian M."/>
            <person name="Zheng Y."/>
            <person name="Cai X."/>
            <person name="Soberon X."/>
            <person name="Olson P.D."/>
            <person name="Laclette J.P."/>
            <person name="Brehm K."/>
            <person name="Berriman M."/>
            <person name="Garciarrubio A."/>
            <person name="Bobes R.J."/>
            <person name="Fragoso G."/>
            <person name="Sanchez-Flores A."/>
            <person name="Estrada K."/>
            <person name="Cevallos M.A."/>
            <person name="Morett E."/>
            <person name="Gonzalez V."/>
            <person name="Portillo T."/>
            <person name="Ochoa-Leyva A."/>
            <person name="Jose M.V."/>
            <person name="Sciutto E."/>
            <person name="Landa A."/>
            <person name="Jimenez L."/>
            <person name="Valdes V."/>
            <person name="Carrero J.C."/>
            <person name="Larralde C."/>
            <person name="Morales-Montor J."/>
            <person name="Limon-Lason J."/>
            <person name="Soberon X."/>
            <person name="Laclette J.P."/>
        </authorList>
    </citation>
    <scope>NUCLEOTIDE SEQUENCE [LARGE SCALE GENOMIC DNA]</scope>
</reference>
<evidence type="ECO:0000313" key="3">
    <source>
        <dbReference type="WBParaSite" id="EgrG_002018200"/>
    </source>
</evidence>
<evidence type="ECO:0000313" key="2">
    <source>
        <dbReference type="Proteomes" id="UP000492820"/>
    </source>
</evidence>
<sequence length="69" mass="7516">MLTTLIQRVVSIFRGKEEAEGFFNRGVLLPQVERQYVNSVGSFLLSLRAGACATANQTARHIDMTTSGG</sequence>
<protein>
    <submittedName>
        <fullName evidence="3">Cytoplasmic protein</fullName>
    </submittedName>
</protein>
<proteinExistence type="predicted"/>
<reference evidence="1" key="2">
    <citation type="submission" date="2014-06" db="EMBL/GenBank/DDBJ databases">
        <authorList>
            <person name="Aslett M."/>
        </authorList>
    </citation>
    <scope>NUCLEOTIDE SEQUENCE</scope>
</reference>